<accession>A0A016T1R3</accession>
<dbReference type="AlphaFoldDB" id="A0A016T1R3"/>
<reference evidence="3" key="1">
    <citation type="journal article" date="2015" name="Nat. Genet.">
        <title>The genome and transcriptome of the zoonotic hookworm Ancylostoma ceylanicum identify infection-specific gene families.</title>
        <authorList>
            <person name="Schwarz E.M."/>
            <person name="Hu Y."/>
            <person name="Antoshechkin I."/>
            <person name="Miller M.M."/>
            <person name="Sternberg P.W."/>
            <person name="Aroian R.V."/>
        </authorList>
    </citation>
    <scope>NUCLEOTIDE SEQUENCE</scope>
    <source>
        <strain evidence="3">HY135</strain>
    </source>
</reference>
<keyword evidence="3" id="KW-1185">Reference proteome</keyword>
<protein>
    <submittedName>
        <fullName evidence="2">Uncharacterized protein</fullName>
    </submittedName>
</protein>
<feature type="region of interest" description="Disordered" evidence="1">
    <location>
        <begin position="47"/>
        <end position="104"/>
    </location>
</feature>
<evidence type="ECO:0000313" key="2">
    <source>
        <dbReference type="EMBL" id="EYB96541.1"/>
    </source>
</evidence>
<name>A0A016T1R3_9BILA</name>
<evidence type="ECO:0000313" key="3">
    <source>
        <dbReference type="Proteomes" id="UP000024635"/>
    </source>
</evidence>
<comment type="caution">
    <text evidence="2">The sequence shown here is derived from an EMBL/GenBank/DDBJ whole genome shotgun (WGS) entry which is preliminary data.</text>
</comment>
<proteinExistence type="predicted"/>
<organism evidence="2 3">
    <name type="scientific">Ancylostoma ceylanicum</name>
    <dbReference type="NCBI Taxonomy" id="53326"/>
    <lineage>
        <taxon>Eukaryota</taxon>
        <taxon>Metazoa</taxon>
        <taxon>Ecdysozoa</taxon>
        <taxon>Nematoda</taxon>
        <taxon>Chromadorea</taxon>
        <taxon>Rhabditida</taxon>
        <taxon>Rhabditina</taxon>
        <taxon>Rhabditomorpha</taxon>
        <taxon>Strongyloidea</taxon>
        <taxon>Ancylostomatidae</taxon>
        <taxon>Ancylostomatinae</taxon>
        <taxon>Ancylostoma</taxon>
    </lineage>
</organism>
<dbReference type="Proteomes" id="UP000024635">
    <property type="component" value="Unassembled WGS sequence"/>
</dbReference>
<evidence type="ECO:0000256" key="1">
    <source>
        <dbReference type="SAM" id="MobiDB-lite"/>
    </source>
</evidence>
<feature type="compositionally biased region" description="Polar residues" evidence="1">
    <location>
        <begin position="61"/>
        <end position="79"/>
    </location>
</feature>
<gene>
    <name evidence="2" type="primary">Acey_s0149.g2696</name>
    <name evidence="2" type="ORF">Y032_0149g2696</name>
</gene>
<dbReference type="EMBL" id="JARK01001485">
    <property type="protein sequence ID" value="EYB96541.1"/>
    <property type="molecule type" value="Genomic_DNA"/>
</dbReference>
<sequence length="141" mass="15969">MYSVLTVTLEKCCYGTKWIRYLCSVPQIIPHPQLLYCATVIKQQAEKTGTARRPVDGFAPKSTTGKPKTPLEQQMQRARSIQRKTEETQEPPQESPIRSKSDIFNDMLPLAKTRTMDSFEEKPLGKKSRMKDSMFAVVGAS</sequence>